<dbReference type="GO" id="GO:0006508">
    <property type="term" value="P:proteolysis"/>
    <property type="evidence" value="ECO:0007669"/>
    <property type="project" value="UniProtKB-KW"/>
</dbReference>
<proteinExistence type="inferred from homology"/>
<dbReference type="GO" id="GO:0008237">
    <property type="term" value="F:metallopeptidase activity"/>
    <property type="evidence" value="ECO:0007669"/>
    <property type="project" value="UniProtKB-KW"/>
</dbReference>
<keyword evidence="4" id="KW-0479">Metal-binding</keyword>
<sequence length="191" mass="20710">MTDLRKPSSTGRRRLLVAGGLATASILSPRLAAASLGDGTEFSAGPAKLSFYNTHTGERLSLVYREGSQYITEAMSEIDRLLRDHRTGEVLSMDPALLDQLHRLGRLLDAKQPFHVISGYRSPATNAKLAAASGGVAKRSMHMSGQAIDIRLPGRDLVDVRRAAMSMEAGGVGYYARSDFVHLDTGRVRAW</sequence>
<protein>
    <recommendedName>
        <fullName evidence="11">Murein endopeptidase K</fullName>
    </recommendedName>
</protein>
<dbReference type="PANTHER" id="PTHR37425">
    <property type="match status" value="1"/>
</dbReference>
<keyword evidence="8" id="KW-0482">Metalloprotease</keyword>
<dbReference type="InterPro" id="IPR009045">
    <property type="entry name" value="Zn_M74/Hedgehog-like"/>
</dbReference>
<evidence type="ECO:0000256" key="4">
    <source>
        <dbReference type="ARBA" id="ARBA00022723"/>
    </source>
</evidence>
<evidence type="ECO:0000256" key="11">
    <source>
        <dbReference type="ARBA" id="ARBA00093666"/>
    </source>
</evidence>
<dbReference type="PANTHER" id="PTHR37425:SF1">
    <property type="entry name" value="OUTER MEMBRANE PROTEIN"/>
    <property type="match status" value="1"/>
</dbReference>
<keyword evidence="5" id="KW-0732">Signal</keyword>
<dbReference type="RefSeq" id="WP_183966191.1">
    <property type="nucleotide sequence ID" value="NZ_BAABEW010000001.1"/>
</dbReference>
<dbReference type="GO" id="GO:0071555">
    <property type="term" value="P:cell wall organization"/>
    <property type="evidence" value="ECO:0007669"/>
    <property type="project" value="UniProtKB-KW"/>
</dbReference>
<evidence type="ECO:0000256" key="1">
    <source>
        <dbReference type="ARBA" id="ARBA00001947"/>
    </source>
</evidence>
<keyword evidence="9" id="KW-0961">Cell wall biogenesis/degradation</keyword>
<comment type="cofactor">
    <cofactor evidence="1">
        <name>Zn(2+)</name>
        <dbReference type="ChEBI" id="CHEBI:29105"/>
    </cofactor>
</comment>
<dbReference type="AlphaFoldDB" id="A0A7W8HGH3"/>
<dbReference type="Pfam" id="PF05951">
    <property type="entry name" value="Peptidase_M15_2"/>
    <property type="match status" value="1"/>
</dbReference>
<keyword evidence="13" id="KW-1185">Reference proteome</keyword>
<evidence type="ECO:0000313" key="13">
    <source>
        <dbReference type="Proteomes" id="UP000532440"/>
    </source>
</evidence>
<keyword evidence="3" id="KW-0645">Protease</keyword>
<dbReference type="InterPro" id="IPR006311">
    <property type="entry name" value="TAT_signal"/>
</dbReference>
<evidence type="ECO:0000256" key="7">
    <source>
        <dbReference type="ARBA" id="ARBA00022833"/>
    </source>
</evidence>
<evidence type="ECO:0000313" key="12">
    <source>
        <dbReference type="EMBL" id="MBB5271644.1"/>
    </source>
</evidence>
<comment type="similarity">
    <text evidence="10">Belongs to the peptidase M15 family.</text>
</comment>
<keyword evidence="7" id="KW-0862">Zinc</keyword>
<comment type="pathway">
    <text evidence="2">Cell wall biogenesis; cell wall polysaccharide biosynthesis.</text>
</comment>
<dbReference type="Proteomes" id="UP000532440">
    <property type="component" value="Unassembled WGS sequence"/>
</dbReference>
<dbReference type="GO" id="GO:0046872">
    <property type="term" value="F:metal ion binding"/>
    <property type="evidence" value="ECO:0007669"/>
    <property type="project" value="UniProtKB-KW"/>
</dbReference>
<evidence type="ECO:0000256" key="5">
    <source>
        <dbReference type="ARBA" id="ARBA00022729"/>
    </source>
</evidence>
<evidence type="ECO:0000256" key="9">
    <source>
        <dbReference type="ARBA" id="ARBA00023316"/>
    </source>
</evidence>
<dbReference type="Gene3D" id="3.30.1380.10">
    <property type="match status" value="1"/>
</dbReference>
<evidence type="ECO:0000256" key="8">
    <source>
        <dbReference type="ARBA" id="ARBA00023049"/>
    </source>
</evidence>
<evidence type="ECO:0000256" key="6">
    <source>
        <dbReference type="ARBA" id="ARBA00022801"/>
    </source>
</evidence>
<dbReference type="EMBL" id="JACHGB010000003">
    <property type="protein sequence ID" value="MBB5271644.1"/>
    <property type="molecule type" value="Genomic_DNA"/>
</dbReference>
<evidence type="ECO:0000256" key="10">
    <source>
        <dbReference type="ARBA" id="ARBA00093448"/>
    </source>
</evidence>
<evidence type="ECO:0000256" key="2">
    <source>
        <dbReference type="ARBA" id="ARBA00004776"/>
    </source>
</evidence>
<organism evidence="12 13">
    <name type="scientific">Quisquiliibacterium transsilvanicum</name>
    <dbReference type="NCBI Taxonomy" id="1549638"/>
    <lineage>
        <taxon>Bacteria</taxon>
        <taxon>Pseudomonadati</taxon>
        <taxon>Pseudomonadota</taxon>
        <taxon>Betaproteobacteria</taxon>
        <taxon>Burkholderiales</taxon>
        <taxon>Burkholderiaceae</taxon>
        <taxon>Quisquiliibacterium</taxon>
    </lineage>
</organism>
<dbReference type="CDD" id="cd14844">
    <property type="entry name" value="Zn-DD-carboxypeptidase_like"/>
    <property type="match status" value="1"/>
</dbReference>
<dbReference type="InterPro" id="IPR010275">
    <property type="entry name" value="MepK"/>
</dbReference>
<keyword evidence="6" id="KW-0378">Hydrolase</keyword>
<gene>
    <name evidence="12" type="ORF">HNQ70_001654</name>
</gene>
<dbReference type="SUPFAM" id="SSF55166">
    <property type="entry name" value="Hedgehog/DD-peptidase"/>
    <property type="match status" value="1"/>
</dbReference>
<name>A0A7W8HGH3_9BURK</name>
<accession>A0A7W8HGH3</accession>
<comment type="caution">
    <text evidence="12">The sequence shown here is derived from an EMBL/GenBank/DDBJ whole genome shotgun (WGS) entry which is preliminary data.</text>
</comment>
<evidence type="ECO:0000256" key="3">
    <source>
        <dbReference type="ARBA" id="ARBA00022670"/>
    </source>
</evidence>
<reference evidence="12 13" key="1">
    <citation type="submission" date="2020-08" db="EMBL/GenBank/DDBJ databases">
        <title>Genomic Encyclopedia of Type Strains, Phase IV (KMG-IV): sequencing the most valuable type-strain genomes for metagenomic binning, comparative biology and taxonomic classification.</title>
        <authorList>
            <person name="Goeker M."/>
        </authorList>
    </citation>
    <scope>NUCLEOTIDE SEQUENCE [LARGE SCALE GENOMIC DNA]</scope>
    <source>
        <strain evidence="12 13">DSM 29781</strain>
    </source>
</reference>
<dbReference type="PROSITE" id="PS51318">
    <property type="entry name" value="TAT"/>
    <property type="match status" value="1"/>
</dbReference>